<dbReference type="Proteomes" id="UP000015354">
    <property type="component" value="Unassembled WGS sequence"/>
</dbReference>
<evidence type="ECO:0008006" key="4">
    <source>
        <dbReference type="Google" id="ProtNLM"/>
    </source>
</evidence>
<organism evidence="2 3">
    <name type="scientific">Strigomonas culicis</name>
    <dbReference type="NCBI Taxonomy" id="28005"/>
    <lineage>
        <taxon>Eukaryota</taxon>
        <taxon>Discoba</taxon>
        <taxon>Euglenozoa</taxon>
        <taxon>Kinetoplastea</taxon>
        <taxon>Metakinetoplastina</taxon>
        <taxon>Trypanosomatida</taxon>
        <taxon>Trypanosomatidae</taxon>
        <taxon>Strigomonadinae</taxon>
        <taxon>Strigomonas</taxon>
    </lineage>
</organism>
<evidence type="ECO:0000313" key="2">
    <source>
        <dbReference type="EMBL" id="EPY15757.1"/>
    </source>
</evidence>
<evidence type="ECO:0000256" key="1">
    <source>
        <dbReference type="SAM" id="Phobius"/>
    </source>
</evidence>
<keyword evidence="1" id="KW-0472">Membrane</keyword>
<comment type="caution">
    <text evidence="2">The sequence shown here is derived from an EMBL/GenBank/DDBJ whole genome shotgun (WGS) entry which is preliminary data.</text>
</comment>
<dbReference type="OrthoDB" id="10621741at2759"/>
<feature type="transmembrane region" description="Helical" evidence="1">
    <location>
        <begin position="105"/>
        <end position="126"/>
    </location>
</feature>
<evidence type="ECO:0000313" key="3">
    <source>
        <dbReference type="Proteomes" id="UP000015354"/>
    </source>
</evidence>
<reference evidence="2 3" key="1">
    <citation type="journal article" date="2013" name="PLoS ONE">
        <title>Predicting the Proteins of Angomonas deanei, Strigomonas culicis and Their Respective Endosymbionts Reveals New Aspects of the Trypanosomatidae Family.</title>
        <authorList>
            <person name="Motta M.C."/>
            <person name="Martins A.C."/>
            <person name="de Souza S.S."/>
            <person name="Catta-Preta C.M."/>
            <person name="Silva R."/>
            <person name="Klein C.C."/>
            <person name="de Almeida L.G."/>
            <person name="de Lima Cunha O."/>
            <person name="Ciapina L.P."/>
            <person name="Brocchi M."/>
            <person name="Colabardini A.C."/>
            <person name="de Araujo Lima B."/>
            <person name="Machado C.R."/>
            <person name="de Almeida Soares C.M."/>
            <person name="Probst C.M."/>
            <person name="de Menezes C.B."/>
            <person name="Thompson C.E."/>
            <person name="Bartholomeu D.C."/>
            <person name="Gradia D.F."/>
            <person name="Pavoni D.P."/>
            <person name="Grisard E.C."/>
            <person name="Fantinatti-Garboggini F."/>
            <person name="Marchini F.K."/>
            <person name="Rodrigues-Luiz G.F."/>
            <person name="Wagner G."/>
            <person name="Goldman G.H."/>
            <person name="Fietto J.L."/>
            <person name="Elias M.C."/>
            <person name="Goldman M.H."/>
            <person name="Sagot M.F."/>
            <person name="Pereira M."/>
            <person name="Stoco P.H."/>
            <person name="de Mendonca-Neto R.P."/>
            <person name="Teixeira S.M."/>
            <person name="Maciel T.E."/>
            <person name="de Oliveira Mendes T.A."/>
            <person name="Urmenyi T.P."/>
            <person name="de Souza W."/>
            <person name="Schenkman S."/>
            <person name="de Vasconcelos A.T."/>
        </authorList>
    </citation>
    <scope>NUCLEOTIDE SEQUENCE [LARGE SCALE GENOMIC DNA]</scope>
</reference>
<keyword evidence="1" id="KW-1133">Transmembrane helix</keyword>
<dbReference type="AlphaFoldDB" id="S9TCK6"/>
<feature type="transmembrane region" description="Helical" evidence="1">
    <location>
        <begin position="279"/>
        <end position="302"/>
    </location>
</feature>
<keyword evidence="3" id="KW-1185">Reference proteome</keyword>
<protein>
    <recommendedName>
        <fullName evidence="4">Mitochondrial carrier protein</fullName>
    </recommendedName>
</protein>
<sequence>MLFCLDDLNIELGSAIRRFVFSPFRRIAMLQTVEEDLKHERILPPGGFGGTWGSIKFLYRSGGIASFYRGALLDVGVTCVMQTALQRLCVIPLLRRLPFRRSGGLLTIILQAALICVACSPLRVLVDTIIANMTTDFIPRNLPRRSDAPAPLFPGQGKPGSFDHRRASGDCVSANRSLTGGDGGGSFVNNNSIYRNMNNLPNSSFAIPVGVADGCAFAPRFSSILDIFGAVCRTIPTRSLFNKLFPLLLAESIISNYMNAKGFCYFFHRVGASKSPLRAWLLVNVYPIGISLLSAALTYPVLNFSFTHFVRVRLYERLEVEARRRLEEEQTYPHHHSAITNDSFNRTLRTMKSKCSQRQLYIEDTDDEHDPDALCHLIEQSCTHLFHEEVREYIRCGIDLDGFLSLYRGFPMFVASVVASSLLAGVVRMAVRHATGAVVALLRSAPRA</sequence>
<gene>
    <name evidence="2" type="ORF">STCU_11787</name>
</gene>
<feature type="transmembrane region" description="Helical" evidence="1">
    <location>
        <begin position="410"/>
        <end position="431"/>
    </location>
</feature>
<proteinExistence type="predicted"/>
<keyword evidence="1" id="KW-0812">Transmembrane</keyword>
<dbReference type="EMBL" id="ATMH01011784">
    <property type="protein sequence ID" value="EPY15757.1"/>
    <property type="molecule type" value="Genomic_DNA"/>
</dbReference>
<accession>S9TCK6</accession>
<name>S9TCK6_9TRYP</name>